<organism evidence="1 2">
    <name type="scientific">Glycomyces albidus</name>
    <dbReference type="NCBI Taxonomy" id="2656774"/>
    <lineage>
        <taxon>Bacteria</taxon>
        <taxon>Bacillati</taxon>
        <taxon>Actinomycetota</taxon>
        <taxon>Actinomycetes</taxon>
        <taxon>Glycomycetales</taxon>
        <taxon>Glycomycetaceae</taxon>
        <taxon>Glycomyces</taxon>
    </lineage>
</organism>
<evidence type="ECO:0000313" key="1">
    <source>
        <dbReference type="EMBL" id="MQM24454.1"/>
    </source>
</evidence>
<sequence length="139" mass="16104">MGTYSEAEVSERLYRDGWRKAFTIAEMVGKWERLVGEVEQGYDGDIYNYTNDLYSRNWLREASGLLHDFIVQDWTPRLMALDNRFTAATIADDGAALSHFHKLREPDWWWWRRYPRILTGSLGKSLRDAGATGNAPEAN</sequence>
<accession>A0A6L5G483</accession>
<protein>
    <submittedName>
        <fullName evidence="1">Uncharacterized protein</fullName>
    </submittedName>
</protein>
<gene>
    <name evidence="1" type="ORF">GFD30_02485</name>
</gene>
<evidence type="ECO:0000313" key="2">
    <source>
        <dbReference type="Proteomes" id="UP000477750"/>
    </source>
</evidence>
<keyword evidence="2" id="KW-1185">Reference proteome</keyword>
<dbReference type="EMBL" id="WIAO01000002">
    <property type="protein sequence ID" value="MQM24454.1"/>
    <property type="molecule type" value="Genomic_DNA"/>
</dbReference>
<dbReference type="Proteomes" id="UP000477750">
    <property type="component" value="Unassembled WGS sequence"/>
</dbReference>
<reference evidence="1 2" key="1">
    <citation type="submission" date="2019-10" db="EMBL/GenBank/DDBJ databases">
        <title>Glycomyces albidus sp. nov., a novel actinomycete isolated from rhizosphere soil of wheat (Triticum aestivum L.).</title>
        <authorList>
            <person name="Qian L."/>
        </authorList>
    </citation>
    <scope>NUCLEOTIDE SEQUENCE [LARGE SCALE GENOMIC DNA]</scope>
    <source>
        <strain evidence="1 2">NEAU-7082</strain>
    </source>
</reference>
<proteinExistence type="predicted"/>
<name>A0A6L5G483_9ACTN</name>
<dbReference type="AlphaFoldDB" id="A0A6L5G483"/>
<comment type="caution">
    <text evidence="1">The sequence shown here is derived from an EMBL/GenBank/DDBJ whole genome shotgun (WGS) entry which is preliminary data.</text>
</comment>